<dbReference type="InterPro" id="IPR021827">
    <property type="entry name" value="Nup186/Nup192/Nup205"/>
</dbReference>
<dbReference type="PANTHER" id="PTHR31344:SF11">
    <property type="entry name" value="NUCLEOLAR PROTEIN GAR2-LIKE PROTEIN"/>
    <property type="match status" value="1"/>
</dbReference>
<dbReference type="EMBL" id="PKPP01028338">
    <property type="protein sequence ID" value="PWA26338.1"/>
    <property type="molecule type" value="Genomic_DNA"/>
</dbReference>
<dbReference type="Proteomes" id="UP000245207">
    <property type="component" value="Unassembled WGS sequence"/>
</dbReference>
<gene>
    <name evidence="2" type="ORF">CTI12_AA628150</name>
</gene>
<dbReference type="OrthoDB" id="20172at2759"/>
<feature type="domain" description="Dilute" evidence="1">
    <location>
        <begin position="10"/>
        <end position="111"/>
    </location>
</feature>
<dbReference type="InterPro" id="IPR002710">
    <property type="entry name" value="Dilute_dom"/>
</dbReference>
<organism evidence="2 3">
    <name type="scientific">Artemisia annua</name>
    <name type="common">Sweet wormwood</name>
    <dbReference type="NCBI Taxonomy" id="35608"/>
    <lineage>
        <taxon>Eukaryota</taxon>
        <taxon>Viridiplantae</taxon>
        <taxon>Streptophyta</taxon>
        <taxon>Embryophyta</taxon>
        <taxon>Tracheophyta</taxon>
        <taxon>Spermatophyta</taxon>
        <taxon>Magnoliopsida</taxon>
        <taxon>eudicotyledons</taxon>
        <taxon>Gunneridae</taxon>
        <taxon>Pentapetalae</taxon>
        <taxon>asterids</taxon>
        <taxon>campanulids</taxon>
        <taxon>Asterales</taxon>
        <taxon>Asteraceae</taxon>
        <taxon>Asteroideae</taxon>
        <taxon>Anthemideae</taxon>
        <taxon>Artemisiinae</taxon>
        <taxon>Artemisia</taxon>
    </lineage>
</organism>
<evidence type="ECO:0000259" key="1">
    <source>
        <dbReference type="Pfam" id="PF01843"/>
    </source>
</evidence>
<reference evidence="2 3" key="1">
    <citation type="journal article" date="2018" name="Mol. Plant">
        <title>The genome of Artemisia annua provides insight into the evolution of Asteraceae family and artemisinin biosynthesis.</title>
        <authorList>
            <person name="Shen Q."/>
            <person name="Zhang L."/>
            <person name="Liao Z."/>
            <person name="Wang S."/>
            <person name="Yan T."/>
            <person name="Shi P."/>
            <person name="Liu M."/>
            <person name="Fu X."/>
            <person name="Pan Q."/>
            <person name="Wang Y."/>
            <person name="Lv Z."/>
            <person name="Lu X."/>
            <person name="Zhang F."/>
            <person name="Jiang W."/>
            <person name="Ma Y."/>
            <person name="Chen M."/>
            <person name="Hao X."/>
            <person name="Li L."/>
            <person name="Tang Y."/>
            <person name="Lv G."/>
            <person name="Zhou Y."/>
            <person name="Sun X."/>
            <person name="Brodelius P.E."/>
            <person name="Rose J.K.C."/>
            <person name="Tang K."/>
        </authorList>
    </citation>
    <scope>NUCLEOTIDE SEQUENCE [LARGE SCALE GENOMIC DNA]</scope>
    <source>
        <strain evidence="3">cv. Huhao1</strain>
        <tissue evidence="2">Leaf</tissue>
    </source>
</reference>
<evidence type="ECO:0000313" key="2">
    <source>
        <dbReference type="EMBL" id="PWA26338.1"/>
    </source>
</evidence>
<accession>A0A2U1K9Q4</accession>
<dbReference type="STRING" id="35608.A0A2U1K9Q4"/>
<comment type="caution">
    <text evidence="2">The sequence shown here is derived from an EMBL/GenBank/DDBJ whole genome shotgun (WGS) entry which is preliminary data.</text>
</comment>
<protein>
    <recommendedName>
        <fullName evidence="1">Dilute domain-containing protein</fullName>
    </recommendedName>
</protein>
<keyword evidence="3" id="KW-1185">Reference proteome</keyword>
<dbReference type="PANTHER" id="PTHR31344">
    <property type="entry name" value="NUCLEAR PORE COMPLEX PROTEIN NUP205"/>
    <property type="match status" value="1"/>
</dbReference>
<sequence>MGNEQCVARLDVAMFNTILRESANEIPANHVGTWSKWLNHRFSVDTNADNTANENNTITSEVKWFDHLNSLSHLLMVPKDMLKDKSIRAEVCPSVNLMLLKRILSNFTPDECCPDPVPGTILY</sequence>
<dbReference type="GO" id="GO:0005643">
    <property type="term" value="C:nuclear pore"/>
    <property type="evidence" value="ECO:0007669"/>
    <property type="project" value="InterPro"/>
</dbReference>
<dbReference type="Pfam" id="PF01843">
    <property type="entry name" value="DIL"/>
    <property type="match status" value="1"/>
</dbReference>
<proteinExistence type="predicted"/>
<dbReference type="AlphaFoldDB" id="A0A2U1K9Q4"/>
<name>A0A2U1K9Q4_ARTAN</name>
<evidence type="ECO:0000313" key="3">
    <source>
        <dbReference type="Proteomes" id="UP000245207"/>
    </source>
</evidence>